<gene>
    <name evidence="1" type="ORF">CLORY_34060</name>
</gene>
<dbReference type="Proteomes" id="UP000190080">
    <property type="component" value="Unassembled WGS sequence"/>
</dbReference>
<proteinExistence type="predicted"/>
<protein>
    <submittedName>
        <fullName evidence="1">Uncharacterized protein</fullName>
    </submittedName>
</protein>
<dbReference type="EMBL" id="MZGV01000049">
    <property type="protein sequence ID" value="OPJ59178.1"/>
    <property type="molecule type" value="Genomic_DNA"/>
</dbReference>
<organism evidence="1 2">
    <name type="scientific">Clostridium oryzae</name>
    <dbReference type="NCBI Taxonomy" id="1450648"/>
    <lineage>
        <taxon>Bacteria</taxon>
        <taxon>Bacillati</taxon>
        <taxon>Bacillota</taxon>
        <taxon>Clostridia</taxon>
        <taxon>Eubacteriales</taxon>
        <taxon>Clostridiaceae</taxon>
        <taxon>Clostridium</taxon>
    </lineage>
</organism>
<sequence>MNANEKKEAEIFVITQEVIDECLNEAIDAVEVPEA</sequence>
<evidence type="ECO:0000313" key="1">
    <source>
        <dbReference type="EMBL" id="OPJ59178.1"/>
    </source>
</evidence>
<dbReference type="AlphaFoldDB" id="A0A1V4IGS0"/>
<evidence type="ECO:0000313" key="2">
    <source>
        <dbReference type="Proteomes" id="UP000190080"/>
    </source>
</evidence>
<comment type="caution">
    <text evidence="1">The sequence shown here is derived from an EMBL/GenBank/DDBJ whole genome shotgun (WGS) entry which is preliminary data.</text>
</comment>
<reference evidence="1 2" key="1">
    <citation type="submission" date="2017-03" db="EMBL/GenBank/DDBJ databases">
        <title>Genome sequence of Clostridium oryzae DSM 28571.</title>
        <authorList>
            <person name="Poehlein A."/>
            <person name="Daniel R."/>
        </authorList>
    </citation>
    <scope>NUCLEOTIDE SEQUENCE [LARGE SCALE GENOMIC DNA]</scope>
    <source>
        <strain evidence="1 2">DSM 28571</strain>
    </source>
</reference>
<name>A0A1V4IGS0_9CLOT</name>
<keyword evidence="2" id="KW-1185">Reference proteome</keyword>
<dbReference type="STRING" id="1450648.CLORY_34060"/>
<accession>A0A1V4IGS0</accession>